<dbReference type="SUPFAM" id="SSF51294">
    <property type="entry name" value="Hedgehog/intein (Hint) domain"/>
    <property type="match status" value="1"/>
</dbReference>
<evidence type="ECO:0000313" key="6">
    <source>
        <dbReference type="EMBL" id="PJA46705.1"/>
    </source>
</evidence>
<keyword evidence="1" id="KW-0732">Signal</keyword>
<dbReference type="InterPro" id="IPR032812">
    <property type="entry name" value="SbsA_Ig"/>
</dbReference>
<dbReference type="Gene3D" id="2.60.40.3710">
    <property type="match status" value="1"/>
</dbReference>
<dbReference type="Pfam" id="PF07703">
    <property type="entry name" value="A2M_BRD"/>
    <property type="match status" value="1"/>
</dbReference>
<dbReference type="GO" id="GO:0016539">
    <property type="term" value="P:intein-mediated protein splicing"/>
    <property type="evidence" value="ECO:0007669"/>
    <property type="project" value="InterPro"/>
</dbReference>
<evidence type="ECO:0000259" key="4">
    <source>
        <dbReference type="SMART" id="SM01359"/>
    </source>
</evidence>
<sequence>MFNKKAKKLEKALKAKEQMQDCNDPELCALLNVRDKLITHAQDSHLASSNFKEKLEQDILRARRTERASSTEKSMNKQIMSFFASFHHQRVVVGVSSLLIVAIVATTFQYWPGVRNNPSSPFGEFSRLILDPAYAQDNFEIEPVSGDSTGVEADTSFIITSKGALDSEILKENISLSPRAEFTFEVIDDHTFKVTPIKTLENNTTYNIEISASFIAENGTSFERDYSWAFQVKDSFKVKHTLPGKNSSNVPLSTGIEVTFSHENVEDVENHITISPKVNGRFETHGQTVVFVPQILAEGTVYTVTVSGASHVVGSQNTLGEDYVFQFETLSSAHNANQHDRQKVSFIENELQYSTEDTIAIPVYAYGEEAKKVEVEIFAYNNSTDFISDLSDKMSVPDWSVYQKSAFLVDTSKMSSIFTATLEIQTISEVNNGIHFLVLPESLPKGFYVLENKSASRFDKQAFIQVTDLSAYATVTETDTLVWVNNVKSDQPTVSAKLTFTENNTTATTNSTGIATFATEKLIDANSQDAFKKIMSIKAGNDELIMVLNRFNGYYYNNTSTSASDYWKYIYTDRSLYHPGDQIKYWGFVKNRDLKATDSVHVKLVSNGYRDFYNNYVVLQEQEIILNNGIFEGSINLENTTPGYYDLQFFVGDNLIQSSYINVQTYTKPAYSIDIQPAKAAMFAGEDVKFDISANFFEGTPLPDTEFKVRVSGTSKSAVDKVLKTDEFGKMSVSYTPVISTCNLTSSYCPLVNSVTLSVSPVNSEVAEINEYSRVNVYNANAVIDQEVIRNNGTALVNATVRSVDLAGGEGELVSDLRIEGDIIEITYNRVETGEYYDFINKIVRKTYRYNKIENKIGNFSGTSDSNGEYHYNFPITQDKSYKVNISVVDAEGRMNKATSYAYAPIEYRSAYSSDYYFLKNFDKDMTYKLGDLAKFELQNNEERVQDGENKFLYYQLQRGLRAYEVDSSADYSFTFEQKHAPNVVLKAVYFDGQTYKIAGNQFNYSGAKLDTADSELNIQVKTEKIEYLPGEEVKLNVKVVDKNGAGKKANVNVNVVDEAYYAVSNESVNTLDNLYASVPGGEIIDSFSHKYSGLLTIPGGAEGGGCFLGETQITMADGSKKNIENIEAGDMILTRLSEKSNTLVPGRVLETFEHYVSEYMIINGSLKVTPVHKVYMNGGWQVIGNAEVGDILINSEGFPVRIDSIEWKHEPVYVYNFHVETYHTYLANDIYVHNDKGGDGSVRETFLDAAVFKTLETDQNGNGEITFTLPDNITSWRITTQAISSDIKAGFDVTKLPVTKPIFANVVIADEYLTTDKPSFAVRAFGKALLTGDTVSFNVLSDSLGLEETKDGKAFKSTYFDLPSLTDKLGEHSITFGASTYDYNDALRLRVSVVESRLMETIQKFAVGSEDLIVDGAEDGRTTVVFSDENQGRLYNSLRSLKWGYGDRVDQKLSRQIGQDLLDSYFAEPKTGDVVDMSLYQQGGGISLLPYSDSELVLSAKVAVAGAKYVDKEALASYFYNVVANKKSNTDEIATALWGLAGLNEPVLVKIQNMAAIKDLSVTEKLYIALALEEIGDKENARTLYAEVMAENGEAYEDYIRINVEDDKDKTLEASALASMLAAGLQAEHKDSLWNYVATARSNERLVSLERAIFIGKTLPTLVPGAVSFKVEVNGKTETVELEKGSTHTISVSPEQRRTIRLLDIKGNLGVTSHYEVPLKDVSIDDSHVDVDRKYFVDGVETNAFKEGGIVEVRVYPKFIENAVEGEYQITDVLPSGMSIISRPYRYSDNTTKGAIRYPYQIDGQRIKFTADSSSYNASRDYFKYYVRVTNPGTYTVEPIMINSMKVPSIQSFSDALEITVK</sequence>
<dbReference type="InterPro" id="IPR051802">
    <property type="entry name" value="YfhM-like"/>
</dbReference>
<dbReference type="InterPro" id="IPR030934">
    <property type="entry name" value="Intein_C"/>
</dbReference>
<dbReference type="PANTHER" id="PTHR40094:SF1">
    <property type="entry name" value="UBIQUITIN DOMAIN-CONTAINING PROTEIN"/>
    <property type="match status" value="1"/>
</dbReference>
<dbReference type="Gene3D" id="2.60.40.1930">
    <property type="match status" value="1"/>
</dbReference>
<evidence type="ECO:0000259" key="3">
    <source>
        <dbReference type="SMART" id="SM00306"/>
    </source>
</evidence>
<dbReference type="GO" id="GO:0004866">
    <property type="term" value="F:endopeptidase inhibitor activity"/>
    <property type="evidence" value="ECO:0007669"/>
    <property type="project" value="InterPro"/>
</dbReference>
<dbReference type="Proteomes" id="UP000231263">
    <property type="component" value="Unassembled WGS sequence"/>
</dbReference>
<dbReference type="SMART" id="SM01359">
    <property type="entry name" value="A2M_N_2"/>
    <property type="match status" value="1"/>
</dbReference>
<dbReference type="PANTHER" id="PTHR40094">
    <property type="entry name" value="ALPHA-2-MACROGLOBULIN HOMOLOG"/>
    <property type="match status" value="1"/>
</dbReference>
<feature type="domain" description="Alpha-2-macroglobulin" evidence="5">
    <location>
        <begin position="1250"/>
        <end position="1340"/>
    </location>
</feature>
<dbReference type="InterPro" id="IPR003587">
    <property type="entry name" value="Hint_dom_N"/>
</dbReference>
<name>A0A2M7XFS8_9BACT</name>
<dbReference type="Pfam" id="PF07591">
    <property type="entry name" value="PT-HINT"/>
    <property type="match status" value="1"/>
</dbReference>
<feature type="domain" description="Hint" evidence="3">
    <location>
        <begin position="1105"/>
        <end position="1197"/>
    </location>
</feature>
<protein>
    <submittedName>
        <fullName evidence="6">Uncharacterized protein</fullName>
    </submittedName>
</protein>
<evidence type="ECO:0000259" key="5">
    <source>
        <dbReference type="SMART" id="SM01360"/>
    </source>
</evidence>
<evidence type="ECO:0000256" key="1">
    <source>
        <dbReference type="ARBA" id="ARBA00022729"/>
    </source>
</evidence>
<keyword evidence="2" id="KW-1133">Transmembrane helix</keyword>
<comment type="caution">
    <text evidence="6">The sequence shown here is derived from an EMBL/GenBank/DDBJ whole genome shotgun (WGS) entry which is preliminary data.</text>
</comment>
<keyword evidence="2" id="KW-0472">Membrane</keyword>
<dbReference type="EMBL" id="PFWT01000009">
    <property type="protein sequence ID" value="PJA46705.1"/>
    <property type="molecule type" value="Genomic_DNA"/>
</dbReference>
<organism evidence="6 7">
    <name type="scientific">Candidatus Uhrbacteria bacterium CG_4_9_14_3_um_filter_41_35</name>
    <dbReference type="NCBI Taxonomy" id="1975034"/>
    <lineage>
        <taxon>Bacteria</taxon>
        <taxon>Candidatus Uhriibacteriota</taxon>
    </lineage>
</organism>
<dbReference type="PROSITE" id="PS50818">
    <property type="entry name" value="INTEIN_C_TER"/>
    <property type="match status" value="1"/>
</dbReference>
<reference evidence="7" key="1">
    <citation type="submission" date="2017-09" db="EMBL/GenBank/DDBJ databases">
        <title>Depth-based differentiation of microbial function through sediment-hosted aquifers and enrichment of novel symbionts in the deep terrestrial subsurface.</title>
        <authorList>
            <person name="Probst A.J."/>
            <person name="Ladd B."/>
            <person name="Jarett J.K."/>
            <person name="Geller-Mcgrath D.E."/>
            <person name="Sieber C.M.K."/>
            <person name="Emerson J.B."/>
            <person name="Anantharaman K."/>
            <person name="Thomas B.C."/>
            <person name="Malmstrom R."/>
            <person name="Stieglmeier M."/>
            <person name="Klingl A."/>
            <person name="Woyke T."/>
            <person name="Ryan C.M."/>
            <person name="Banfield J.F."/>
        </authorList>
    </citation>
    <scope>NUCLEOTIDE SEQUENCE [LARGE SCALE GENOMIC DNA]</scope>
</reference>
<evidence type="ECO:0000256" key="2">
    <source>
        <dbReference type="SAM" id="Phobius"/>
    </source>
</evidence>
<dbReference type="InterPro" id="IPR006141">
    <property type="entry name" value="Intein_N"/>
</dbReference>
<feature type="domain" description="Alpha-2-macroglobulin bait region" evidence="4">
    <location>
        <begin position="918"/>
        <end position="1064"/>
    </location>
</feature>
<dbReference type="InterPro" id="IPR011625">
    <property type="entry name" value="A2M_N_BRD"/>
</dbReference>
<dbReference type="SMART" id="SM00306">
    <property type="entry name" value="HintN"/>
    <property type="match status" value="1"/>
</dbReference>
<dbReference type="Gene3D" id="2.170.16.10">
    <property type="entry name" value="Hedgehog/Intein (Hint) domain"/>
    <property type="match status" value="1"/>
</dbReference>
<proteinExistence type="predicted"/>
<dbReference type="InterPro" id="IPR036844">
    <property type="entry name" value="Hint_dom_sf"/>
</dbReference>
<dbReference type="Pfam" id="PF13205">
    <property type="entry name" value="Big_5"/>
    <property type="match status" value="2"/>
</dbReference>
<dbReference type="InterPro" id="IPR001599">
    <property type="entry name" value="Macroglobln_a2"/>
</dbReference>
<accession>A0A2M7XFS8</accession>
<dbReference type="PROSITE" id="PS50817">
    <property type="entry name" value="INTEIN_N_TER"/>
    <property type="match status" value="1"/>
</dbReference>
<feature type="transmembrane region" description="Helical" evidence="2">
    <location>
        <begin position="91"/>
        <end position="111"/>
    </location>
</feature>
<dbReference type="CDD" id="cd00081">
    <property type="entry name" value="Hint"/>
    <property type="match status" value="1"/>
</dbReference>
<keyword evidence="2" id="KW-0812">Transmembrane</keyword>
<evidence type="ECO:0000313" key="7">
    <source>
        <dbReference type="Proteomes" id="UP000231263"/>
    </source>
</evidence>
<dbReference type="Pfam" id="PF00207">
    <property type="entry name" value="A2M"/>
    <property type="match status" value="1"/>
</dbReference>
<dbReference type="SMART" id="SM01360">
    <property type="entry name" value="A2M"/>
    <property type="match status" value="1"/>
</dbReference>
<gene>
    <name evidence="6" type="ORF">CO173_02980</name>
</gene>